<gene>
    <name evidence="1" type="ORF">BDA96_04G366900</name>
</gene>
<name>A0A921R8P6_SORBI</name>
<dbReference type="AlphaFoldDB" id="A0A921R8P6"/>
<protein>
    <submittedName>
        <fullName evidence="1">Uncharacterized protein</fullName>
    </submittedName>
</protein>
<dbReference type="PANTHER" id="PTHR34998">
    <property type="entry name" value="OS04G0357400 PROTEIN-RELATED"/>
    <property type="match status" value="1"/>
</dbReference>
<accession>A0A921R8P6</accession>
<dbReference type="Proteomes" id="UP000807115">
    <property type="component" value="Chromosome 4"/>
</dbReference>
<organism evidence="1 2">
    <name type="scientific">Sorghum bicolor</name>
    <name type="common">Sorghum</name>
    <name type="synonym">Sorghum vulgare</name>
    <dbReference type="NCBI Taxonomy" id="4558"/>
    <lineage>
        <taxon>Eukaryota</taxon>
        <taxon>Viridiplantae</taxon>
        <taxon>Streptophyta</taxon>
        <taxon>Embryophyta</taxon>
        <taxon>Tracheophyta</taxon>
        <taxon>Spermatophyta</taxon>
        <taxon>Magnoliopsida</taxon>
        <taxon>Liliopsida</taxon>
        <taxon>Poales</taxon>
        <taxon>Poaceae</taxon>
        <taxon>PACMAD clade</taxon>
        <taxon>Panicoideae</taxon>
        <taxon>Andropogonodae</taxon>
        <taxon>Andropogoneae</taxon>
        <taxon>Sorghinae</taxon>
        <taxon>Sorghum</taxon>
    </lineage>
</organism>
<reference evidence="1" key="2">
    <citation type="submission" date="2020-10" db="EMBL/GenBank/DDBJ databases">
        <authorList>
            <person name="Cooper E.A."/>
            <person name="Brenton Z.W."/>
            <person name="Flinn B.S."/>
            <person name="Jenkins J."/>
            <person name="Shu S."/>
            <person name="Flowers D."/>
            <person name="Luo F."/>
            <person name="Wang Y."/>
            <person name="Xia P."/>
            <person name="Barry K."/>
            <person name="Daum C."/>
            <person name="Lipzen A."/>
            <person name="Yoshinaga Y."/>
            <person name="Schmutz J."/>
            <person name="Saski C."/>
            <person name="Vermerris W."/>
            <person name="Kresovich S."/>
        </authorList>
    </citation>
    <scope>NUCLEOTIDE SEQUENCE</scope>
</reference>
<reference evidence="1" key="1">
    <citation type="journal article" date="2019" name="BMC Genomics">
        <title>A new reference genome for Sorghum bicolor reveals high levels of sequence similarity between sweet and grain genotypes: implications for the genetics of sugar metabolism.</title>
        <authorList>
            <person name="Cooper E.A."/>
            <person name="Brenton Z.W."/>
            <person name="Flinn B.S."/>
            <person name="Jenkins J."/>
            <person name="Shu S."/>
            <person name="Flowers D."/>
            <person name="Luo F."/>
            <person name="Wang Y."/>
            <person name="Xia P."/>
            <person name="Barry K."/>
            <person name="Daum C."/>
            <person name="Lipzen A."/>
            <person name="Yoshinaga Y."/>
            <person name="Schmutz J."/>
            <person name="Saski C."/>
            <person name="Vermerris W."/>
            <person name="Kresovich S."/>
        </authorList>
    </citation>
    <scope>NUCLEOTIDE SEQUENCE</scope>
</reference>
<evidence type="ECO:0000313" key="1">
    <source>
        <dbReference type="EMBL" id="KAG0535445.1"/>
    </source>
</evidence>
<evidence type="ECO:0000313" key="2">
    <source>
        <dbReference type="Proteomes" id="UP000807115"/>
    </source>
</evidence>
<dbReference type="PANTHER" id="PTHR34998:SF9">
    <property type="entry name" value="OS04G0357400 PROTEIN"/>
    <property type="match status" value="1"/>
</dbReference>
<comment type="caution">
    <text evidence="1">The sequence shown here is derived from an EMBL/GenBank/DDBJ whole genome shotgun (WGS) entry which is preliminary data.</text>
</comment>
<proteinExistence type="predicted"/>
<sequence>MLVPVLRPSAAAVVAVVAVSVSVVVFASLASAVPLSGGAMGTPVVLAPPMTMVMEAAAARGSTSRVEDQAAAQMSSEAHRRVVLAALHGAASLPYGSVLNAGRAACDPHCPGKSGYPYNRRCEKIYHCSQ</sequence>
<dbReference type="EMBL" id="CM027683">
    <property type="protein sequence ID" value="KAG0535445.1"/>
    <property type="molecule type" value="Genomic_DNA"/>
</dbReference>